<dbReference type="Pfam" id="PF13102">
    <property type="entry name" value="Phage_int_SAM_5"/>
    <property type="match status" value="1"/>
</dbReference>
<keyword evidence="9" id="KW-1185">Reference proteome</keyword>
<evidence type="ECO:0000313" key="9">
    <source>
        <dbReference type="Proteomes" id="UP000198393"/>
    </source>
</evidence>
<feature type="domain" description="Core-binding (CB)" evidence="7">
    <location>
        <begin position="124"/>
        <end position="217"/>
    </location>
</feature>
<dbReference type="GO" id="GO:0003677">
    <property type="term" value="F:DNA binding"/>
    <property type="evidence" value="ECO:0007669"/>
    <property type="project" value="UniProtKB-UniRule"/>
</dbReference>
<dbReference type="Pfam" id="PF00589">
    <property type="entry name" value="Phage_integrase"/>
    <property type="match status" value="1"/>
</dbReference>
<dbReference type="GO" id="GO:0006310">
    <property type="term" value="P:DNA recombination"/>
    <property type="evidence" value="ECO:0007669"/>
    <property type="project" value="UniProtKB-KW"/>
</dbReference>
<keyword evidence="3 5" id="KW-0238">DNA-binding</keyword>
<dbReference type="Gene3D" id="1.10.443.10">
    <property type="entry name" value="Intergrase catalytic core"/>
    <property type="match status" value="1"/>
</dbReference>
<evidence type="ECO:0000259" key="6">
    <source>
        <dbReference type="PROSITE" id="PS51898"/>
    </source>
</evidence>
<sequence length="424" mass="49066">MATVKALIRQNKVNSNGQAVIYLRYGHHQKVKDISSGVKVVASQWDEKNQKVNSTKGIRKTKLNEDLIESKRQSDLIVNTKIEHAKSRILQIARKLQLNKIDPEVGLVKNKYFEKESPTPRVDLELIPLFEDFVKKTSKSDGTKANYRTAIYHLEKYQTAKLKSPLRLSNISLDLIDDFRRFLHNDLVKPGGKEKGISDNSAGTSLRNIKVFLNYLIDRNYDVPDIASKIKVPRIDKTIIYLTENEIDQLYYHTFQKTKYERVRDVFVLNCYTGLRYSDLQRLNKNHIHDEAIVMRAYKNQNDLFVPLTKRPLEILDKYNYELPQLSEQKFNSYIKEACDIAKIHSQVELIKTSSGNKSYKYEPKWKTITSHIAIKTFISLCGKKGISPKAVSEITGKSVEIIIKHYYGIDKETIKEQMRSAFS</sequence>
<proteinExistence type="inferred from homology"/>
<keyword evidence="4" id="KW-0233">DNA recombination</keyword>
<dbReference type="InterPro" id="IPR013762">
    <property type="entry name" value="Integrase-like_cat_sf"/>
</dbReference>
<protein>
    <submittedName>
        <fullName evidence="8">Site-specific recombinase XerD</fullName>
    </submittedName>
</protein>
<evidence type="ECO:0000259" key="7">
    <source>
        <dbReference type="PROSITE" id="PS51900"/>
    </source>
</evidence>
<feature type="domain" description="Tyr recombinase" evidence="6">
    <location>
        <begin position="237"/>
        <end position="420"/>
    </location>
</feature>
<evidence type="ECO:0000256" key="5">
    <source>
        <dbReference type="PROSITE-ProRule" id="PRU01248"/>
    </source>
</evidence>
<dbReference type="InterPro" id="IPR011010">
    <property type="entry name" value="DNA_brk_join_enz"/>
</dbReference>
<dbReference type="InterPro" id="IPR050090">
    <property type="entry name" value="Tyrosine_recombinase_XerCD"/>
</dbReference>
<dbReference type="InterPro" id="IPR035386">
    <property type="entry name" value="Arm-DNA-bind_5"/>
</dbReference>
<evidence type="ECO:0000256" key="3">
    <source>
        <dbReference type="ARBA" id="ARBA00023125"/>
    </source>
</evidence>
<reference evidence="8 9" key="1">
    <citation type="submission" date="2017-06" db="EMBL/GenBank/DDBJ databases">
        <authorList>
            <person name="Kim H.J."/>
            <person name="Triplett B.A."/>
        </authorList>
    </citation>
    <scope>NUCLEOTIDE SEQUENCE [LARGE SCALE GENOMIC DNA]</scope>
    <source>
        <strain evidence="8 9">DSM 19307</strain>
    </source>
</reference>
<name>A0A239LGA2_EKHLU</name>
<gene>
    <name evidence="8" type="ORF">SAMN05421640_3212</name>
</gene>
<dbReference type="Gene3D" id="1.10.150.130">
    <property type="match status" value="1"/>
</dbReference>
<dbReference type="SUPFAM" id="SSF56349">
    <property type="entry name" value="DNA breaking-rejoining enzymes"/>
    <property type="match status" value="1"/>
</dbReference>
<dbReference type="InterPro" id="IPR044068">
    <property type="entry name" value="CB"/>
</dbReference>
<evidence type="ECO:0000313" key="8">
    <source>
        <dbReference type="EMBL" id="SNT28938.1"/>
    </source>
</evidence>
<dbReference type="RefSeq" id="WP_089357882.1">
    <property type="nucleotide sequence ID" value="NZ_FZPD01000005.1"/>
</dbReference>
<dbReference type="InterPro" id="IPR025269">
    <property type="entry name" value="SAM-like_dom"/>
</dbReference>
<comment type="similarity">
    <text evidence="1">Belongs to the 'phage' integrase family.</text>
</comment>
<dbReference type="PANTHER" id="PTHR30349">
    <property type="entry name" value="PHAGE INTEGRASE-RELATED"/>
    <property type="match status" value="1"/>
</dbReference>
<dbReference type="Proteomes" id="UP000198393">
    <property type="component" value="Unassembled WGS sequence"/>
</dbReference>
<evidence type="ECO:0000256" key="1">
    <source>
        <dbReference type="ARBA" id="ARBA00008857"/>
    </source>
</evidence>
<dbReference type="AlphaFoldDB" id="A0A239LGA2"/>
<dbReference type="EMBL" id="FZPD01000005">
    <property type="protein sequence ID" value="SNT28938.1"/>
    <property type="molecule type" value="Genomic_DNA"/>
</dbReference>
<dbReference type="OrthoDB" id="1493636at2"/>
<keyword evidence="2" id="KW-0229">DNA integration</keyword>
<dbReference type="Pfam" id="PF17293">
    <property type="entry name" value="Arm-DNA-bind_5"/>
    <property type="match status" value="1"/>
</dbReference>
<dbReference type="PROSITE" id="PS51898">
    <property type="entry name" value="TYR_RECOMBINASE"/>
    <property type="match status" value="1"/>
</dbReference>
<dbReference type="InterPro" id="IPR002104">
    <property type="entry name" value="Integrase_catalytic"/>
</dbReference>
<evidence type="ECO:0000256" key="2">
    <source>
        <dbReference type="ARBA" id="ARBA00022908"/>
    </source>
</evidence>
<dbReference type="GO" id="GO:0015074">
    <property type="term" value="P:DNA integration"/>
    <property type="evidence" value="ECO:0007669"/>
    <property type="project" value="UniProtKB-KW"/>
</dbReference>
<dbReference type="PANTHER" id="PTHR30349:SF64">
    <property type="entry name" value="PROPHAGE INTEGRASE INTD-RELATED"/>
    <property type="match status" value="1"/>
</dbReference>
<accession>A0A239LGA2</accession>
<evidence type="ECO:0000256" key="4">
    <source>
        <dbReference type="ARBA" id="ARBA00023172"/>
    </source>
</evidence>
<dbReference type="InterPro" id="IPR010998">
    <property type="entry name" value="Integrase_recombinase_N"/>
</dbReference>
<organism evidence="8 9">
    <name type="scientific">Ekhidna lutea</name>
    <dbReference type="NCBI Taxonomy" id="447679"/>
    <lineage>
        <taxon>Bacteria</taxon>
        <taxon>Pseudomonadati</taxon>
        <taxon>Bacteroidota</taxon>
        <taxon>Cytophagia</taxon>
        <taxon>Cytophagales</taxon>
        <taxon>Reichenbachiellaceae</taxon>
        <taxon>Ekhidna</taxon>
    </lineage>
</organism>
<dbReference type="PROSITE" id="PS51900">
    <property type="entry name" value="CB"/>
    <property type="match status" value="1"/>
</dbReference>